<name>G2DWT8_9GAMM</name>
<evidence type="ECO:0000313" key="3">
    <source>
        <dbReference type="Proteomes" id="UP000004200"/>
    </source>
</evidence>
<gene>
    <name evidence="2" type="ORF">ThidrDRAFT_0499</name>
</gene>
<dbReference type="Gene3D" id="1.25.40.10">
    <property type="entry name" value="Tetratricopeptide repeat domain"/>
    <property type="match status" value="1"/>
</dbReference>
<sequence>MELTGHGSAGFGRGAERIHGSSKAETVRNPVTLSIDPILSPFTPIEFPVSLMSDNSYLKDLILLRNDPSKVETIRAAAERGELDALYAMGLICAEGRGVSVDLAQAHYWLSLAIERGDRDAVRLREIVGSQMSDEEYAVAKRLRAAGTLGMLSSDRRH</sequence>
<dbReference type="EMBL" id="AFWT01000003">
    <property type="protein sequence ID" value="EGV33292.1"/>
    <property type="molecule type" value="Genomic_DNA"/>
</dbReference>
<proteinExistence type="predicted"/>
<accession>G2DWT8</accession>
<protein>
    <submittedName>
        <fullName evidence="2">Sel1 domain protein repeat-containing protein</fullName>
    </submittedName>
</protein>
<dbReference type="STRING" id="765913.ThidrDRAFT_0499"/>
<evidence type="ECO:0000256" key="1">
    <source>
        <dbReference type="SAM" id="MobiDB-lite"/>
    </source>
</evidence>
<feature type="region of interest" description="Disordered" evidence="1">
    <location>
        <begin position="1"/>
        <end position="23"/>
    </location>
</feature>
<comment type="caution">
    <text evidence="2">The sequence shown here is derived from an EMBL/GenBank/DDBJ whole genome shotgun (WGS) entry which is preliminary data.</text>
</comment>
<reference evidence="2 3" key="1">
    <citation type="submission" date="2011-06" db="EMBL/GenBank/DDBJ databases">
        <title>The draft genome of Thiorhodococcus drewsii AZ1.</title>
        <authorList>
            <consortium name="US DOE Joint Genome Institute (JGI-PGF)"/>
            <person name="Lucas S."/>
            <person name="Han J."/>
            <person name="Lapidus A."/>
            <person name="Cheng J.-F."/>
            <person name="Goodwin L."/>
            <person name="Pitluck S."/>
            <person name="Peters L."/>
            <person name="Land M.L."/>
            <person name="Hauser L."/>
            <person name="Vogl K."/>
            <person name="Liu Z."/>
            <person name="Imhoff J."/>
            <person name="Thiel V."/>
            <person name="Frigaard N.-U."/>
            <person name="Bryant D.A."/>
            <person name="Woyke T.J."/>
        </authorList>
    </citation>
    <scope>NUCLEOTIDE SEQUENCE [LARGE SCALE GENOMIC DNA]</scope>
    <source>
        <strain evidence="2 3">AZ1</strain>
    </source>
</reference>
<evidence type="ECO:0000313" key="2">
    <source>
        <dbReference type="EMBL" id="EGV33292.1"/>
    </source>
</evidence>
<dbReference type="InterPro" id="IPR006597">
    <property type="entry name" value="Sel1-like"/>
</dbReference>
<dbReference type="SUPFAM" id="SSF81901">
    <property type="entry name" value="HCP-like"/>
    <property type="match status" value="1"/>
</dbReference>
<dbReference type="AlphaFoldDB" id="G2DWT8"/>
<dbReference type="eggNOG" id="COG0790">
    <property type="taxonomic scope" value="Bacteria"/>
</dbReference>
<dbReference type="InterPro" id="IPR011990">
    <property type="entry name" value="TPR-like_helical_dom_sf"/>
</dbReference>
<keyword evidence="3" id="KW-1185">Reference proteome</keyword>
<organism evidence="2 3">
    <name type="scientific">Thiorhodococcus drewsii AZ1</name>
    <dbReference type="NCBI Taxonomy" id="765913"/>
    <lineage>
        <taxon>Bacteria</taxon>
        <taxon>Pseudomonadati</taxon>
        <taxon>Pseudomonadota</taxon>
        <taxon>Gammaproteobacteria</taxon>
        <taxon>Chromatiales</taxon>
        <taxon>Chromatiaceae</taxon>
        <taxon>Thiorhodococcus</taxon>
    </lineage>
</organism>
<dbReference type="Proteomes" id="UP000004200">
    <property type="component" value="Unassembled WGS sequence"/>
</dbReference>
<dbReference type="SMART" id="SM00671">
    <property type="entry name" value="SEL1"/>
    <property type="match status" value="1"/>
</dbReference>